<evidence type="ECO:0000313" key="5">
    <source>
        <dbReference type="Proteomes" id="UP000178372"/>
    </source>
</evidence>
<proteinExistence type="predicted"/>
<dbReference type="Gene3D" id="3.30.70.2390">
    <property type="match status" value="1"/>
</dbReference>
<dbReference type="EMBL" id="MFZF01000014">
    <property type="protein sequence ID" value="OGK16603.1"/>
    <property type="molecule type" value="Genomic_DNA"/>
</dbReference>
<evidence type="ECO:0000256" key="1">
    <source>
        <dbReference type="SAM" id="Coils"/>
    </source>
</evidence>
<feature type="domain" description="LytR/CpsA/Psr regulator C-terminal" evidence="3">
    <location>
        <begin position="369"/>
        <end position="458"/>
    </location>
</feature>
<gene>
    <name evidence="4" type="ORF">A2690_03235</name>
</gene>
<name>A0A1F7GCM0_9BACT</name>
<keyword evidence="1" id="KW-0175">Coiled coil</keyword>
<reference evidence="4 5" key="1">
    <citation type="journal article" date="2016" name="Nat. Commun.">
        <title>Thousands of microbial genomes shed light on interconnected biogeochemical processes in an aquifer system.</title>
        <authorList>
            <person name="Anantharaman K."/>
            <person name="Brown C.T."/>
            <person name="Hug L.A."/>
            <person name="Sharon I."/>
            <person name="Castelle C.J."/>
            <person name="Probst A.J."/>
            <person name="Thomas B.C."/>
            <person name="Singh A."/>
            <person name="Wilkins M.J."/>
            <person name="Karaoz U."/>
            <person name="Brodie E.L."/>
            <person name="Williams K.H."/>
            <person name="Hubbard S.S."/>
            <person name="Banfield J.F."/>
        </authorList>
    </citation>
    <scope>NUCLEOTIDE SEQUENCE [LARGE SCALE GENOMIC DNA]</scope>
</reference>
<keyword evidence="2" id="KW-0472">Membrane</keyword>
<feature type="coiled-coil region" evidence="1">
    <location>
        <begin position="185"/>
        <end position="212"/>
    </location>
</feature>
<evidence type="ECO:0000259" key="3">
    <source>
        <dbReference type="Pfam" id="PF13399"/>
    </source>
</evidence>
<evidence type="ECO:0000313" key="4">
    <source>
        <dbReference type="EMBL" id="OGK16603.1"/>
    </source>
</evidence>
<accession>A0A1F7GCM0</accession>
<keyword evidence="2" id="KW-1133">Transmembrane helix</keyword>
<feature type="transmembrane region" description="Helical" evidence="2">
    <location>
        <begin position="314"/>
        <end position="333"/>
    </location>
</feature>
<organism evidence="4 5">
    <name type="scientific">Candidatus Roizmanbacteria bacterium RIFCSPHIGHO2_01_FULL_39_12b</name>
    <dbReference type="NCBI Taxonomy" id="1802030"/>
    <lineage>
        <taxon>Bacteria</taxon>
        <taxon>Candidatus Roizmaniibacteriota</taxon>
    </lineage>
</organism>
<evidence type="ECO:0000256" key="2">
    <source>
        <dbReference type="SAM" id="Phobius"/>
    </source>
</evidence>
<keyword evidence="2" id="KW-0812">Transmembrane</keyword>
<protein>
    <recommendedName>
        <fullName evidence="3">LytR/CpsA/Psr regulator C-terminal domain-containing protein</fullName>
    </recommendedName>
</protein>
<comment type="caution">
    <text evidence="4">The sequence shown here is derived from an EMBL/GenBank/DDBJ whole genome shotgun (WGS) entry which is preliminary data.</text>
</comment>
<dbReference type="Pfam" id="PF13399">
    <property type="entry name" value="LytR_C"/>
    <property type="match status" value="1"/>
</dbReference>
<dbReference type="Proteomes" id="UP000178372">
    <property type="component" value="Unassembled WGS sequence"/>
</dbReference>
<dbReference type="InterPro" id="IPR027381">
    <property type="entry name" value="LytR/CpsA/Psr_C"/>
</dbReference>
<dbReference type="AlphaFoldDB" id="A0A1F7GCM0"/>
<sequence length="468" mass="52168">MLGQYRTSFFAKNHSVGLLKNGAIENIDLVASAIKEALTQAQPAPMAEKDIFLILPQEAFTFARYSIPGDISDAAVLSFVKDKLRSEQAVDVDTLLHDFIVTKTDEGCVVLFYGMDKTLYANFDDAFRLLGLTVKNVIPETLAYFKLFNKTLNGQKQEKVMFVDYDEDSFGFVYDATGLLQDDRITLKDDIVESLKKEIEDLQKKHTLTLNRIILSGPKSKDTRQDFFTKDVGVWTNPLEKIIQNFYGDYVKLLLPTQGAQFSLLQFAVNLGGYIFESEKDKFQPLTPNRKVNITSNGSERRKTSLPFTKRDTAIFLLSFILSFGIIIGLANFKNIPGISQSFKPIPTIEPTKTQKPTTVPTSSIERSEIKVKILNGTGIKGKANELATILKEKEYSEVLTGNAESFDIKNTEIQVKESKKDAVILIKKDLGGIVEIKKTSSLDEDEAADAIVILGLDLVSPTPTKSE</sequence>